<comment type="caution">
    <text evidence="2">The sequence shown here is derived from an EMBL/GenBank/DDBJ whole genome shotgun (WGS) entry which is preliminary data.</text>
</comment>
<keyword evidence="3" id="KW-1185">Reference proteome</keyword>
<dbReference type="EMBL" id="BGPR01047806">
    <property type="protein sequence ID" value="GBO24833.1"/>
    <property type="molecule type" value="Genomic_DNA"/>
</dbReference>
<accession>A0A4Y2VHQ8</accession>
<reference evidence="2 3" key="1">
    <citation type="journal article" date="2019" name="Sci. Rep.">
        <title>Orb-weaving spider Araneus ventricosus genome elucidates the spidroin gene catalogue.</title>
        <authorList>
            <person name="Kono N."/>
            <person name="Nakamura H."/>
            <person name="Ohtoshi R."/>
            <person name="Moran D.A.P."/>
            <person name="Shinohara A."/>
            <person name="Yoshida Y."/>
            <person name="Fujiwara M."/>
            <person name="Mori M."/>
            <person name="Tomita M."/>
            <person name="Arakawa K."/>
        </authorList>
    </citation>
    <scope>NUCLEOTIDE SEQUENCE [LARGE SCALE GENOMIC DNA]</scope>
</reference>
<dbReference type="AlphaFoldDB" id="A0A4Y2VHQ8"/>
<name>A0A4Y2VHQ8_ARAVE</name>
<protein>
    <submittedName>
        <fullName evidence="2">Uncharacterized protein</fullName>
    </submittedName>
</protein>
<evidence type="ECO:0000313" key="3">
    <source>
        <dbReference type="Proteomes" id="UP000499080"/>
    </source>
</evidence>
<evidence type="ECO:0000256" key="1">
    <source>
        <dbReference type="SAM" id="MobiDB-lite"/>
    </source>
</evidence>
<dbReference type="OrthoDB" id="10483251at2759"/>
<organism evidence="2 3">
    <name type="scientific">Araneus ventricosus</name>
    <name type="common">Orbweaver spider</name>
    <name type="synonym">Epeira ventricosa</name>
    <dbReference type="NCBI Taxonomy" id="182803"/>
    <lineage>
        <taxon>Eukaryota</taxon>
        <taxon>Metazoa</taxon>
        <taxon>Ecdysozoa</taxon>
        <taxon>Arthropoda</taxon>
        <taxon>Chelicerata</taxon>
        <taxon>Arachnida</taxon>
        <taxon>Araneae</taxon>
        <taxon>Araneomorphae</taxon>
        <taxon>Entelegynae</taxon>
        <taxon>Araneoidea</taxon>
        <taxon>Araneidae</taxon>
        <taxon>Araneus</taxon>
    </lineage>
</organism>
<feature type="region of interest" description="Disordered" evidence="1">
    <location>
        <begin position="1"/>
        <end position="20"/>
    </location>
</feature>
<dbReference type="Proteomes" id="UP000499080">
    <property type="component" value="Unassembled WGS sequence"/>
</dbReference>
<evidence type="ECO:0000313" key="2">
    <source>
        <dbReference type="EMBL" id="GBO24833.1"/>
    </source>
</evidence>
<sequence>MEHKVAFNSERQKRVKSKRVEHEQAISISPELPECDISRTMYRTWRTCGLASSLTGPQPTGLFLLGAHEIFSVREACGLG</sequence>
<gene>
    <name evidence="2" type="ORF">AVEN_166287_1</name>
</gene>
<proteinExistence type="predicted"/>